<dbReference type="InterPro" id="IPR029068">
    <property type="entry name" value="Glyas_Bleomycin-R_OHBP_Dase"/>
</dbReference>
<dbReference type="AlphaFoldDB" id="A0A971M6E4"/>
<proteinExistence type="predicted"/>
<dbReference type="Proteomes" id="UP000777265">
    <property type="component" value="Unassembled WGS sequence"/>
</dbReference>
<gene>
    <name evidence="2" type="ORF">GXY80_11965</name>
</gene>
<dbReference type="PANTHER" id="PTHR34109">
    <property type="entry name" value="BNAUNNG04460D PROTEIN-RELATED"/>
    <property type="match status" value="1"/>
</dbReference>
<evidence type="ECO:0000313" key="3">
    <source>
        <dbReference type="Proteomes" id="UP000777265"/>
    </source>
</evidence>
<evidence type="ECO:0000313" key="2">
    <source>
        <dbReference type="EMBL" id="NLW36174.1"/>
    </source>
</evidence>
<organism evidence="2 3">
    <name type="scientific">Syntrophorhabdus aromaticivorans</name>
    <dbReference type="NCBI Taxonomy" id="328301"/>
    <lineage>
        <taxon>Bacteria</taxon>
        <taxon>Pseudomonadati</taxon>
        <taxon>Thermodesulfobacteriota</taxon>
        <taxon>Syntrophorhabdia</taxon>
        <taxon>Syntrophorhabdales</taxon>
        <taxon>Syntrophorhabdaceae</taxon>
        <taxon>Syntrophorhabdus</taxon>
    </lineage>
</organism>
<reference evidence="2" key="2">
    <citation type="submission" date="2020-01" db="EMBL/GenBank/DDBJ databases">
        <authorList>
            <person name="Campanaro S."/>
        </authorList>
    </citation>
    <scope>NUCLEOTIDE SEQUENCE</scope>
    <source>
        <strain evidence="2">AS06rmzACSIP_7</strain>
    </source>
</reference>
<dbReference type="PANTHER" id="PTHR34109:SF1">
    <property type="entry name" value="VOC DOMAIN-CONTAINING PROTEIN"/>
    <property type="match status" value="1"/>
</dbReference>
<feature type="domain" description="VOC" evidence="1">
    <location>
        <begin position="1"/>
        <end position="97"/>
    </location>
</feature>
<comment type="caution">
    <text evidence="2">The sequence shown here is derived from an EMBL/GenBank/DDBJ whole genome shotgun (WGS) entry which is preliminary data.</text>
</comment>
<accession>A0A971M6E4</accession>
<dbReference type="PROSITE" id="PS51819">
    <property type="entry name" value="VOC"/>
    <property type="match status" value="1"/>
</dbReference>
<dbReference type="InterPro" id="IPR004360">
    <property type="entry name" value="Glyas_Fos-R_dOase_dom"/>
</dbReference>
<reference evidence="2" key="1">
    <citation type="journal article" date="2020" name="Biotechnol. Biofuels">
        <title>New insights from the biogas microbiome by comprehensive genome-resolved metagenomics of nearly 1600 species originating from multiple anaerobic digesters.</title>
        <authorList>
            <person name="Campanaro S."/>
            <person name="Treu L."/>
            <person name="Rodriguez-R L.M."/>
            <person name="Kovalovszki A."/>
            <person name="Ziels R.M."/>
            <person name="Maus I."/>
            <person name="Zhu X."/>
            <person name="Kougias P.G."/>
            <person name="Basile A."/>
            <person name="Luo G."/>
            <person name="Schluter A."/>
            <person name="Konstantinidis K.T."/>
            <person name="Angelidaki I."/>
        </authorList>
    </citation>
    <scope>NUCLEOTIDE SEQUENCE</scope>
    <source>
        <strain evidence="2">AS06rmzACSIP_7</strain>
    </source>
</reference>
<dbReference type="Gene3D" id="3.30.720.110">
    <property type="match status" value="1"/>
</dbReference>
<dbReference type="Pfam" id="PF00903">
    <property type="entry name" value="Glyoxalase"/>
    <property type="match status" value="1"/>
</dbReference>
<protein>
    <submittedName>
        <fullName evidence="2">VOC family protein</fullName>
    </submittedName>
</protein>
<dbReference type="EMBL" id="JAAYEE010000219">
    <property type="protein sequence ID" value="NLW36174.1"/>
    <property type="molecule type" value="Genomic_DNA"/>
</dbReference>
<sequence length="123" mass="13878">MEQVFEARLLDRHSAPDGGPAYMTIRIGDSVISVMRPLEDRPTSSALYVYVRDVDAVYRRAIEAGTRSVEEPTSAVQGDRMATVIDPFGNQWTIASRIEQVSVEELHRRLTALARAERDERCQ</sequence>
<dbReference type="SUPFAM" id="SSF54593">
    <property type="entry name" value="Glyoxalase/Bleomycin resistance protein/Dihydroxybiphenyl dioxygenase"/>
    <property type="match status" value="1"/>
</dbReference>
<dbReference type="InterPro" id="IPR037523">
    <property type="entry name" value="VOC_core"/>
</dbReference>
<evidence type="ECO:0000259" key="1">
    <source>
        <dbReference type="PROSITE" id="PS51819"/>
    </source>
</evidence>
<name>A0A971M6E4_9BACT</name>